<evidence type="ECO:0000313" key="2">
    <source>
        <dbReference type="Proteomes" id="UP001583172"/>
    </source>
</evidence>
<gene>
    <name evidence="1" type="ORF">VTJ49DRAFT_5905</name>
</gene>
<dbReference type="EMBL" id="JAZGSY010000513">
    <property type="protein sequence ID" value="KAL1835899.1"/>
    <property type="molecule type" value="Genomic_DNA"/>
</dbReference>
<dbReference type="Proteomes" id="UP001583172">
    <property type="component" value="Unassembled WGS sequence"/>
</dbReference>
<accession>A0ABR3V2G9</accession>
<protein>
    <submittedName>
        <fullName evidence="1">Uncharacterized protein</fullName>
    </submittedName>
</protein>
<sequence>MDYALLVPPSYKSTIRLVKQPPLGAACNCTPKHPTTYPPFHHEKADLEAAVTQIKA</sequence>
<reference evidence="1 2" key="1">
    <citation type="journal article" date="2024" name="Commun. Biol.">
        <title>Comparative genomic analysis of thermophilic fungi reveals convergent evolutionary adaptations and gene losses.</title>
        <authorList>
            <person name="Steindorff A.S."/>
            <person name="Aguilar-Pontes M.V."/>
            <person name="Robinson A.J."/>
            <person name="Andreopoulos B."/>
            <person name="LaButti K."/>
            <person name="Kuo A."/>
            <person name="Mondo S."/>
            <person name="Riley R."/>
            <person name="Otillar R."/>
            <person name="Haridas S."/>
            <person name="Lipzen A."/>
            <person name="Grimwood J."/>
            <person name="Schmutz J."/>
            <person name="Clum A."/>
            <person name="Reid I.D."/>
            <person name="Moisan M.C."/>
            <person name="Butler G."/>
            <person name="Nguyen T.T.M."/>
            <person name="Dewar K."/>
            <person name="Conant G."/>
            <person name="Drula E."/>
            <person name="Henrissat B."/>
            <person name="Hansel C."/>
            <person name="Singer S."/>
            <person name="Hutchinson M.I."/>
            <person name="de Vries R.P."/>
            <person name="Natvig D.O."/>
            <person name="Powell A.J."/>
            <person name="Tsang A."/>
            <person name="Grigoriev I.V."/>
        </authorList>
    </citation>
    <scope>NUCLEOTIDE SEQUENCE [LARGE SCALE GENOMIC DNA]</scope>
    <source>
        <strain evidence="1 2">CBS 620.91</strain>
    </source>
</reference>
<proteinExistence type="predicted"/>
<comment type="caution">
    <text evidence="1">The sequence shown here is derived from an EMBL/GenBank/DDBJ whole genome shotgun (WGS) entry which is preliminary data.</text>
</comment>
<name>A0ABR3V2G9_HUMIN</name>
<keyword evidence="2" id="KW-1185">Reference proteome</keyword>
<evidence type="ECO:0000313" key="1">
    <source>
        <dbReference type="EMBL" id="KAL1835899.1"/>
    </source>
</evidence>
<organism evidence="1 2">
    <name type="scientific">Humicola insolens</name>
    <name type="common">Soft-rot fungus</name>
    <dbReference type="NCBI Taxonomy" id="85995"/>
    <lineage>
        <taxon>Eukaryota</taxon>
        <taxon>Fungi</taxon>
        <taxon>Dikarya</taxon>
        <taxon>Ascomycota</taxon>
        <taxon>Pezizomycotina</taxon>
        <taxon>Sordariomycetes</taxon>
        <taxon>Sordariomycetidae</taxon>
        <taxon>Sordariales</taxon>
        <taxon>Chaetomiaceae</taxon>
        <taxon>Mycothermus</taxon>
    </lineage>
</organism>